<evidence type="ECO:0000313" key="3">
    <source>
        <dbReference type="Proteomes" id="UP001151760"/>
    </source>
</evidence>
<comment type="caution">
    <text evidence="2">The sequence shown here is derived from an EMBL/GenBank/DDBJ whole genome shotgun (WGS) entry which is preliminary data.</text>
</comment>
<keyword evidence="3" id="KW-1185">Reference proteome</keyword>
<feature type="coiled-coil region" evidence="1">
    <location>
        <begin position="573"/>
        <end position="618"/>
    </location>
</feature>
<evidence type="ECO:0000256" key="1">
    <source>
        <dbReference type="SAM" id="Coils"/>
    </source>
</evidence>
<feature type="coiled-coil region" evidence="1">
    <location>
        <begin position="274"/>
        <end position="365"/>
    </location>
</feature>
<accession>A0ABQ4XL88</accession>
<dbReference type="Proteomes" id="UP001151760">
    <property type="component" value="Unassembled WGS sequence"/>
</dbReference>
<proteinExistence type="predicted"/>
<keyword evidence="2" id="KW-0808">Transferase</keyword>
<dbReference type="GO" id="GO:0003964">
    <property type="term" value="F:RNA-directed DNA polymerase activity"/>
    <property type="evidence" value="ECO:0007669"/>
    <property type="project" value="UniProtKB-KW"/>
</dbReference>
<dbReference type="PANTHER" id="PTHR13954">
    <property type="entry name" value="IRE1-RELATED"/>
    <property type="match status" value="1"/>
</dbReference>
<dbReference type="PANTHER" id="PTHR13954:SF27">
    <property type="entry name" value="SERINE_THREONINE-PROTEIN KINASE_ENDORIBONUCLEASE IRE1B"/>
    <property type="match status" value="1"/>
</dbReference>
<dbReference type="InterPro" id="IPR011009">
    <property type="entry name" value="Kinase-like_dom_sf"/>
</dbReference>
<name>A0ABQ4XL88_9ASTR</name>
<gene>
    <name evidence="2" type="ORF">Tco_0680287</name>
</gene>
<organism evidence="2 3">
    <name type="scientific">Tanacetum coccineum</name>
    <dbReference type="NCBI Taxonomy" id="301880"/>
    <lineage>
        <taxon>Eukaryota</taxon>
        <taxon>Viridiplantae</taxon>
        <taxon>Streptophyta</taxon>
        <taxon>Embryophyta</taxon>
        <taxon>Tracheophyta</taxon>
        <taxon>Spermatophyta</taxon>
        <taxon>Magnoliopsida</taxon>
        <taxon>eudicotyledons</taxon>
        <taxon>Gunneridae</taxon>
        <taxon>Pentapetalae</taxon>
        <taxon>asterids</taxon>
        <taxon>campanulids</taxon>
        <taxon>Asterales</taxon>
        <taxon>Asteraceae</taxon>
        <taxon>Asteroideae</taxon>
        <taxon>Anthemideae</taxon>
        <taxon>Anthemidinae</taxon>
        <taxon>Tanacetum</taxon>
    </lineage>
</organism>
<dbReference type="InterPro" id="IPR045133">
    <property type="entry name" value="IRE1/2-like"/>
</dbReference>
<keyword evidence="2" id="KW-0548">Nucleotidyltransferase</keyword>
<keyword evidence="1" id="KW-0175">Coiled coil</keyword>
<reference evidence="2" key="1">
    <citation type="journal article" date="2022" name="Int. J. Mol. Sci.">
        <title>Draft Genome of Tanacetum Coccineum: Genomic Comparison of Closely Related Tanacetum-Family Plants.</title>
        <authorList>
            <person name="Yamashiro T."/>
            <person name="Shiraishi A."/>
            <person name="Nakayama K."/>
            <person name="Satake H."/>
        </authorList>
    </citation>
    <scope>NUCLEOTIDE SEQUENCE</scope>
</reference>
<sequence>MGSNEEIVQLLQKTQTIFKQTQRDKEEKYLNDIIQLQDKIKDLENVVCKMGRSTDTLRLLTNEQKAFRDNLRKSGVGYNGSCVLSQAYAKIPKLYRAYELCDKNEQLHVFDSEETLEDAEKSQLKMNEFQKDEKIQELKIQPIDYEKLNKLYKEFVPQKQLSEPSVKQTCSSPYSIPFVKILETKTMPSELPLINELFNIKVGFEKLSLLIHQNSKRESIFYTSKAEIERNDFCREKVKPLLNELQVYFDDFQNLFQRDIKEMKDAFEQNDVYLDEIENQNDLLKDQLLEASLTEDIKNLVITSCVEIRNKDLHDEIERISKESKDVSNESKTVDTACNDAFEVKQELSKRIVELEKDLSKSEAKGIAFEIALQHKSRENNSLKTVQKENENFMASLQLENAHLKQTYKDLFESVQRSKVETHQCDEAKVKDDFDEIETRNIELEYRVASLIKENEHLKLTYKNLFDSIKKSRVQTKTSNVTQDEAENLKSQLFEFAETKFKNILGKIEFFKKKQLDISELNKGSGENVCDNAKCELQTKIVELEKVLTQQTKDFNDVKLELSNRTAKFEAYFEKLEKTKVVLERQLARKVDDSKAEKDQFLKEINHLRTQLENLKGKSVQTKFDKHSILGKPSVDVQKSLSKPVTAQSLPKDEKDQLLKRIAYLESKLASQDIRSCQKEYHELRTSYNALKVKFDSLNRQKWNINVSKASKPKESVLEKVHTGESSKPFSRRVSQFTTYSLQKDRKFSKKSQRFETFSPQKGFKTRASHAKNQFFETSHSCFTPVKQVWRPIKESQTFGASTFQKSFKTNTLKGKNQVFVTPHSRFTPVKQVWRPKQSHLKSFKYSISEMLSMQNKNDFASTINKKGRFSNDSKMNFRNVSSNDNNKWKSSSLTRFKTPHETPSFKNQWNIKRNFKSPLIPRELFSNETPVSSPRWNSTSLHRLDTTFNWFSKFDFIEIGKGNNGTIVLEGVYDARRVAVKRIMKVYHVVASTEIQNLIESDEHTNIVRWHGVEYDQDFVYIALERCICSLHELILPQTSSSTQVQSSMEVFKDFMLWKPNGYPSPKLLKETLEDAEKSQLKMNEFQKDKKIQELKIQPIDYEKLNKLYKEFVPQKQLSEPSVKQTCSSPYSIPFVKILETKTMPNIKNLVITSCMEIRNKDLHDEIERISKESNDVSFEVTQGLSKRIVELEKDLSKSEAKSIAFEIALQHKSRENNSLKIVQKENENFMASLQLENAHLKQTYKDLFESVQRSKVEIKQCDEVKVKDDFDEIETQKHDWNIEVASLNKENEHMKLTTKLV</sequence>
<reference evidence="2" key="2">
    <citation type="submission" date="2022-01" db="EMBL/GenBank/DDBJ databases">
        <authorList>
            <person name="Yamashiro T."/>
            <person name="Shiraishi A."/>
            <person name="Satake H."/>
            <person name="Nakayama K."/>
        </authorList>
    </citation>
    <scope>NUCLEOTIDE SEQUENCE</scope>
</reference>
<dbReference type="EMBL" id="BQNB010009598">
    <property type="protein sequence ID" value="GJS65723.1"/>
    <property type="molecule type" value="Genomic_DNA"/>
</dbReference>
<protein>
    <submittedName>
        <fullName evidence="2">Reverse transcriptase zinc-binding domain-containing protein</fullName>
    </submittedName>
</protein>
<keyword evidence="2" id="KW-0695">RNA-directed DNA polymerase</keyword>
<evidence type="ECO:0000313" key="2">
    <source>
        <dbReference type="EMBL" id="GJS65723.1"/>
    </source>
</evidence>
<dbReference type="Gene3D" id="1.10.510.10">
    <property type="entry name" value="Transferase(Phosphotransferase) domain 1"/>
    <property type="match status" value="1"/>
</dbReference>
<dbReference type="SUPFAM" id="SSF56112">
    <property type="entry name" value="Protein kinase-like (PK-like)"/>
    <property type="match status" value="1"/>
</dbReference>